<dbReference type="Proteomes" id="UP000094801">
    <property type="component" value="Unassembled WGS sequence"/>
</dbReference>
<dbReference type="AlphaFoldDB" id="A0A1E4SWH3"/>
<evidence type="ECO:0000313" key="3">
    <source>
        <dbReference type="Proteomes" id="UP000094801"/>
    </source>
</evidence>
<feature type="domain" description="UBC core" evidence="1">
    <location>
        <begin position="4"/>
        <end position="158"/>
    </location>
</feature>
<dbReference type="OrthoDB" id="406833at2759"/>
<dbReference type="EMBL" id="KV453860">
    <property type="protein sequence ID" value="ODV83850.1"/>
    <property type="molecule type" value="Genomic_DNA"/>
</dbReference>
<dbReference type="Gene3D" id="3.10.110.10">
    <property type="entry name" value="Ubiquitin Conjugating Enzyme"/>
    <property type="match status" value="1"/>
</dbReference>
<dbReference type="PROSITE" id="PS50127">
    <property type="entry name" value="UBC_2"/>
    <property type="match status" value="1"/>
</dbReference>
<keyword evidence="3" id="KW-1185">Reference proteome</keyword>
<dbReference type="SMART" id="SM00212">
    <property type="entry name" value="UBCc"/>
    <property type="match status" value="1"/>
</dbReference>
<name>A0A1E4SWH3_9ASCO</name>
<dbReference type="CDD" id="cd23808">
    <property type="entry name" value="UBCc_UBE2W"/>
    <property type="match status" value="1"/>
</dbReference>
<reference evidence="3" key="1">
    <citation type="submission" date="2016-04" db="EMBL/GenBank/DDBJ databases">
        <title>Comparative genomics of biotechnologically important yeasts.</title>
        <authorList>
            <consortium name="DOE Joint Genome Institute"/>
            <person name="Riley R."/>
            <person name="Haridas S."/>
            <person name="Wolfe K.H."/>
            <person name="Lopes M.R."/>
            <person name="Hittinger C.T."/>
            <person name="Goker M."/>
            <person name="Salamov A."/>
            <person name="Wisecaver J."/>
            <person name="Long T.M."/>
            <person name="Aerts A.L."/>
            <person name="Barry K."/>
            <person name="Choi C."/>
            <person name="Clum A."/>
            <person name="Coughlan A.Y."/>
            <person name="Deshpande S."/>
            <person name="Douglass A.P."/>
            <person name="Hanson S.J."/>
            <person name="Klenk H.-P."/>
            <person name="Labutti K."/>
            <person name="Lapidus A."/>
            <person name="Lindquist E."/>
            <person name="Lipzen A."/>
            <person name="Meier-Kolthoff J.P."/>
            <person name="Ohm R.A."/>
            <person name="Otillar R.P."/>
            <person name="Pangilinan J."/>
            <person name="Peng Y."/>
            <person name="Rokas A."/>
            <person name="Rosa C.A."/>
            <person name="Scheuner C."/>
            <person name="Sibirny A.A."/>
            <person name="Slot J.C."/>
            <person name="Stielow J.B."/>
            <person name="Sun H."/>
            <person name="Kurtzman C.P."/>
            <person name="Blackwell M."/>
            <person name="Grigoriev I.V."/>
            <person name="Jeffries T.W."/>
        </authorList>
    </citation>
    <scope>NUCLEOTIDE SEQUENCE [LARGE SCALE GENOMIC DNA]</scope>
    <source>
        <strain evidence="3">NRRL YB-2248</strain>
    </source>
</reference>
<evidence type="ECO:0000313" key="2">
    <source>
        <dbReference type="EMBL" id="ODV83850.1"/>
    </source>
</evidence>
<proteinExistence type="predicted"/>
<dbReference type="STRING" id="983967.A0A1E4SWH3"/>
<dbReference type="InterPro" id="IPR000608">
    <property type="entry name" value="UBC"/>
</dbReference>
<organism evidence="2 3">
    <name type="scientific">[Candida] arabinofermentans NRRL YB-2248</name>
    <dbReference type="NCBI Taxonomy" id="983967"/>
    <lineage>
        <taxon>Eukaryota</taxon>
        <taxon>Fungi</taxon>
        <taxon>Dikarya</taxon>
        <taxon>Ascomycota</taxon>
        <taxon>Saccharomycotina</taxon>
        <taxon>Pichiomycetes</taxon>
        <taxon>Pichiales</taxon>
        <taxon>Pichiaceae</taxon>
        <taxon>Ogataea</taxon>
        <taxon>Ogataea/Candida clade</taxon>
    </lineage>
</organism>
<dbReference type="SUPFAM" id="SSF54495">
    <property type="entry name" value="UBC-like"/>
    <property type="match status" value="1"/>
</dbReference>
<dbReference type="Pfam" id="PF00179">
    <property type="entry name" value="UQ_con"/>
    <property type="match status" value="1"/>
</dbReference>
<gene>
    <name evidence="2" type="ORF">CANARDRAFT_9140</name>
</gene>
<accession>A0A1E4SWH3</accession>
<sequence length="158" mass="17964">MSQISTTRISKELLKFQSTSTLNLVQPTDSLTLFYVDLKVEGNEAVYPPDDIYRLRFIIHPEYPFKPPQVQFITTDQHTTKPYKIPMHPHIYSNGHICLNILYDGWTPANTLHTVALSVQSMLSGNSVNARPEGDKSYCSSAPLNPLHSKWVFDDDKV</sequence>
<evidence type="ECO:0000259" key="1">
    <source>
        <dbReference type="PROSITE" id="PS50127"/>
    </source>
</evidence>
<protein>
    <recommendedName>
        <fullName evidence="1">UBC core domain-containing protein</fullName>
    </recommendedName>
</protein>
<dbReference type="PANTHER" id="PTHR24068">
    <property type="entry name" value="UBIQUITIN-CONJUGATING ENZYME E2"/>
    <property type="match status" value="1"/>
</dbReference>
<dbReference type="InterPro" id="IPR016135">
    <property type="entry name" value="UBQ-conjugating_enzyme/RWD"/>
</dbReference>